<proteinExistence type="predicted"/>
<gene>
    <name evidence="1" type="ORF">Trco_001357</name>
</gene>
<organism evidence="1 2">
    <name type="scientific">Trichoderma cornu-damae</name>
    <dbReference type="NCBI Taxonomy" id="654480"/>
    <lineage>
        <taxon>Eukaryota</taxon>
        <taxon>Fungi</taxon>
        <taxon>Dikarya</taxon>
        <taxon>Ascomycota</taxon>
        <taxon>Pezizomycotina</taxon>
        <taxon>Sordariomycetes</taxon>
        <taxon>Hypocreomycetidae</taxon>
        <taxon>Hypocreales</taxon>
        <taxon>Hypocreaceae</taxon>
        <taxon>Trichoderma</taxon>
    </lineage>
</organism>
<name>A0A9P8QZ35_9HYPO</name>
<dbReference type="EMBL" id="JAIWOZ010000001">
    <property type="protein sequence ID" value="KAH6611337.1"/>
    <property type="molecule type" value="Genomic_DNA"/>
</dbReference>
<reference evidence="1" key="1">
    <citation type="submission" date="2021-08" db="EMBL/GenBank/DDBJ databases">
        <title>Chromosome-Level Trichoderma cornu-damae using Hi-C Data.</title>
        <authorList>
            <person name="Kim C.S."/>
        </authorList>
    </citation>
    <scope>NUCLEOTIDE SEQUENCE</scope>
    <source>
        <strain evidence="1">KA19-0412C</strain>
    </source>
</reference>
<evidence type="ECO:0000313" key="1">
    <source>
        <dbReference type="EMBL" id="KAH6611337.1"/>
    </source>
</evidence>
<dbReference type="Proteomes" id="UP000827724">
    <property type="component" value="Unassembled WGS sequence"/>
</dbReference>
<dbReference type="AlphaFoldDB" id="A0A9P8QZ35"/>
<keyword evidence="2" id="KW-1185">Reference proteome</keyword>
<accession>A0A9P8QZ35</accession>
<evidence type="ECO:0000313" key="2">
    <source>
        <dbReference type="Proteomes" id="UP000827724"/>
    </source>
</evidence>
<comment type="caution">
    <text evidence="1">The sequence shown here is derived from an EMBL/GenBank/DDBJ whole genome shotgun (WGS) entry which is preliminary data.</text>
</comment>
<sequence>MSANLFHGSRISSVGLHRRHRSAIDGYGGIRGKQGVVLGSWSHGPWREDISHSLLRRRVAFQHAIEFDKDPKYLPQQQTFDAPFRFV</sequence>
<protein>
    <submittedName>
        <fullName evidence="1">Uncharacterized protein</fullName>
    </submittedName>
</protein>